<evidence type="ECO:0000313" key="4">
    <source>
        <dbReference type="Proteomes" id="UP000694385"/>
    </source>
</evidence>
<feature type="compositionally biased region" description="Acidic residues" evidence="1">
    <location>
        <begin position="245"/>
        <end position="254"/>
    </location>
</feature>
<dbReference type="CDD" id="cd01671">
    <property type="entry name" value="CARD"/>
    <property type="match status" value="1"/>
</dbReference>
<feature type="compositionally biased region" description="Low complexity" evidence="1">
    <location>
        <begin position="982"/>
        <end position="994"/>
    </location>
</feature>
<reference evidence="3" key="2">
    <citation type="submission" date="2025-09" db="UniProtKB">
        <authorList>
            <consortium name="Ensembl"/>
        </authorList>
    </citation>
    <scope>IDENTIFICATION</scope>
</reference>
<accession>A0A8C5LCN9</accession>
<dbReference type="InterPro" id="IPR057365">
    <property type="entry name" value="URGCP"/>
</dbReference>
<feature type="region of interest" description="Disordered" evidence="1">
    <location>
        <begin position="885"/>
        <end position="1041"/>
    </location>
</feature>
<dbReference type="Ensembl" id="ENSJJAT00000030226.1">
    <property type="protein sequence ID" value="ENSJJAP00000023648.1"/>
    <property type="gene ID" value="ENSJJAG00000023358.1"/>
</dbReference>
<dbReference type="GO" id="GO:0042981">
    <property type="term" value="P:regulation of apoptotic process"/>
    <property type="evidence" value="ECO:0007669"/>
    <property type="project" value="InterPro"/>
</dbReference>
<dbReference type="Pfam" id="PF25496">
    <property type="entry name" value="URGCP"/>
    <property type="match status" value="1"/>
</dbReference>
<organism evidence="3 4">
    <name type="scientific">Jaculus jaculus</name>
    <name type="common">Lesser Egyptian jerboa</name>
    <dbReference type="NCBI Taxonomy" id="51337"/>
    <lineage>
        <taxon>Eukaryota</taxon>
        <taxon>Metazoa</taxon>
        <taxon>Chordata</taxon>
        <taxon>Craniata</taxon>
        <taxon>Vertebrata</taxon>
        <taxon>Euteleostomi</taxon>
        <taxon>Mammalia</taxon>
        <taxon>Eutheria</taxon>
        <taxon>Euarchontoglires</taxon>
        <taxon>Glires</taxon>
        <taxon>Rodentia</taxon>
        <taxon>Myomorpha</taxon>
        <taxon>Dipodoidea</taxon>
        <taxon>Dipodidae</taxon>
        <taxon>Dipodinae</taxon>
        <taxon>Jaculus</taxon>
    </lineage>
</organism>
<dbReference type="InterPro" id="IPR001315">
    <property type="entry name" value="CARD"/>
</dbReference>
<feature type="compositionally biased region" description="Polar residues" evidence="1">
    <location>
        <begin position="691"/>
        <end position="703"/>
    </location>
</feature>
<feature type="region of interest" description="Disordered" evidence="1">
    <location>
        <begin position="656"/>
        <end position="711"/>
    </location>
</feature>
<dbReference type="InterPro" id="IPR052685">
    <property type="entry name" value="Apoptosis_Repressor_CARD"/>
</dbReference>
<dbReference type="Proteomes" id="UP000694385">
    <property type="component" value="Unassembled WGS sequence"/>
</dbReference>
<dbReference type="PANTHER" id="PTHR22797:SF36">
    <property type="entry name" value="CASPASE RECRUITMENT DOMAIN-CONTAINING PROTEIN 6"/>
    <property type="match status" value="1"/>
</dbReference>
<evidence type="ECO:0000313" key="3">
    <source>
        <dbReference type="Ensembl" id="ENSJJAP00000023648.1"/>
    </source>
</evidence>
<dbReference type="SUPFAM" id="SSF47986">
    <property type="entry name" value="DEATH domain"/>
    <property type="match status" value="1"/>
</dbReference>
<keyword evidence="4" id="KW-1185">Reference proteome</keyword>
<feature type="region of interest" description="Disordered" evidence="1">
    <location>
        <begin position="229"/>
        <end position="254"/>
    </location>
</feature>
<feature type="compositionally biased region" description="Pro residues" evidence="1">
    <location>
        <begin position="951"/>
        <end position="960"/>
    </location>
</feature>
<dbReference type="OMA" id="SLKAPWV"/>
<feature type="compositionally biased region" description="Polar residues" evidence="1">
    <location>
        <begin position="972"/>
        <end position="981"/>
    </location>
</feature>
<dbReference type="SMART" id="SM00114">
    <property type="entry name" value="CARD"/>
    <property type="match status" value="1"/>
</dbReference>
<reference evidence="3" key="1">
    <citation type="submission" date="2025-08" db="UniProtKB">
        <authorList>
            <consortium name="Ensembl"/>
        </authorList>
    </citation>
    <scope>IDENTIFICATION</scope>
</reference>
<dbReference type="InterPro" id="IPR011029">
    <property type="entry name" value="DEATH-like_dom_sf"/>
</dbReference>
<dbReference type="AlphaFoldDB" id="A0A8C5LCN9"/>
<gene>
    <name evidence="3" type="primary">Card6</name>
</gene>
<dbReference type="PANTHER" id="PTHR22797">
    <property type="entry name" value="CARD6/NUCLEOLAR PROTEIN 3"/>
    <property type="match status" value="1"/>
</dbReference>
<dbReference type="Gene3D" id="1.10.533.10">
    <property type="entry name" value="Death Domain, Fas"/>
    <property type="match status" value="1"/>
</dbReference>
<sequence>MAADTAPSEIIERQRTALLKILQQDPDCVIDSLTSRRLISDEESETLENVPDSLKKCRKLLILVQKKGEVTCQCFLKCLFNIFPESASIELLQHENTPRQSTKLSTNSEDAFPPETQEITMFSEKKEHLDLETTEFCRDKESSCRETAPTSRENEKECDTPLVPYSFERAGYEVPATVTYLKAGQRYDEPDDSLYLGEPYPASAGCSEDEACIVEEGDCDDLEHLVNDSEEEDDLENMRYASEESSYEDSETDISLEEEEKRMEERKEAFKHILSCLNMDRSRKLLPGDVKQFSLGRGYQWTPETPGDLAWNFLMKVQALDVEARDAILRHRVVVEDSPEDLLTGMENLEIRDTPTINPLDVLCACMLCSDSSLRREVMSNMYECHFALPLLLPDAENNRSLLMLGAMSGVLKRLSTQPAGESTEDTEKSLSLLKMPVISFVRLGHCSFSKSRILNALLSPAQKKSNKVFLHQDVSLPVLPRQISDGLVEISWYFPDSHELKESSHFFQKPVAVANLRGDLESFWTQFGFLVEVSSAVFFFTDHLGEREWDLLMFLGEAALERCYFVLSPQAKESEEAQIFQRILKLKPSQLLSWEGEEAGDRRKSMEALQAALREVMSSSLRCVSVEDMASLARELGIQVDQDFELAQGIPVSPNRTAASEKQQRHSQTESSPEKQGTLSVRENGAEGEVSQNAQSSHQSPPVQRPLPLPTKVGVNFNNVPLNAPWVMGTHFESGPRAKWFNPLPFQNTRAYVRGKHFGIHYFKPQRSYSGERFMKFSGASWAHPLSGTFWRAPRPVPQHVWTRSERLQTTRALQRSRAGVSHVGCLHSVGSQLTRAVRKPPPGKAHAQGAQLTETTGNVMRTSHIKYPHPQCFQQPAGAVQKLVRPASHQGTRGMIHGGPSSSVSQTKSHSMSGSKLSLTPQPNSHQPKPQAKHFQPKPSQPVLAQPKPSQPKSPQPQPSQTKPSLTKPAYSQSYATKTSSSKPAHSQSSHATPSQPKRRQSQSKPSQPRPIQPKSSQAKPSQAKAYQPRAGPGRAGKR</sequence>
<proteinExistence type="predicted"/>
<protein>
    <submittedName>
        <fullName evidence="3">Caspase recruitment domain family, member 6</fullName>
    </submittedName>
</protein>
<feature type="compositionally biased region" description="Polar residues" evidence="1">
    <location>
        <begin position="670"/>
        <end position="682"/>
    </location>
</feature>
<dbReference type="GeneTree" id="ENSGT00940000162106"/>
<feature type="compositionally biased region" description="Polar residues" evidence="1">
    <location>
        <begin position="902"/>
        <end position="930"/>
    </location>
</feature>
<dbReference type="PROSITE" id="PS50209">
    <property type="entry name" value="CARD"/>
    <property type="match status" value="1"/>
</dbReference>
<name>A0A8C5LCN9_JACJA</name>
<evidence type="ECO:0000259" key="2">
    <source>
        <dbReference type="PROSITE" id="PS50209"/>
    </source>
</evidence>
<feature type="domain" description="CARD" evidence="2">
    <location>
        <begin position="3"/>
        <end position="94"/>
    </location>
</feature>
<dbReference type="Pfam" id="PF00619">
    <property type="entry name" value="CARD"/>
    <property type="match status" value="1"/>
</dbReference>
<evidence type="ECO:0000256" key="1">
    <source>
        <dbReference type="SAM" id="MobiDB-lite"/>
    </source>
</evidence>